<dbReference type="EMBL" id="CAFBNO010000001">
    <property type="protein sequence ID" value="CAB4945150.1"/>
    <property type="molecule type" value="Genomic_DNA"/>
</dbReference>
<proteinExistence type="predicted"/>
<dbReference type="InterPro" id="IPR036527">
    <property type="entry name" value="SCP2_sterol-bd_dom_sf"/>
</dbReference>
<accession>A0A6J7JNI9</accession>
<evidence type="ECO:0000259" key="1">
    <source>
        <dbReference type="Pfam" id="PF17844"/>
    </source>
</evidence>
<evidence type="ECO:0000313" key="2">
    <source>
        <dbReference type="EMBL" id="CAB4945150.1"/>
    </source>
</evidence>
<dbReference type="InterPro" id="IPR041629">
    <property type="entry name" value="SCP_3"/>
</dbReference>
<dbReference type="SUPFAM" id="SSF55718">
    <property type="entry name" value="SCP-like"/>
    <property type="match status" value="1"/>
</dbReference>
<gene>
    <name evidence="2" type="ORF">UFOPK3837_00070</name>
</gene>
<dbReference type="AlphaFoldDB" id="A0A6J7JNI9"/>
<sequence length="118" mass="12985">MPRRRIKPEDGLQAVTLYRAGDESQKATAVRYLLEELTFLRPGNAVEVRVPPFGAVQCIEGLTHKRGTPPNVVEFDADTWLALAFGELTWPDAVAAGKVHASGTRADLAELLPLMRFN</sequence>
<organism evidence="2">
    <name type="scientific">freshwater metagenome</name>
    <dbReference type="NCBI Taxonomy" id="449393"/>
    <lineage>
        <taxon>unclassified sequences</taxon>
        <taxon>metagenomes</taxon>
        <taxon>ecological metagenomes</taxon>
    </lineage>
</organism>
<name>A0A6J7JNI9_9ZZZZ</name>
<feature type="domain" description="Bacterial SCP orthologue" evidence="1">
    <location>
        <begin position="24"/>
        <end position="114"/>
    </location>
</feature>
<protein>
    <submittedName>
        <fullName evidence="2">Unannotated protein</fullName>
    </submittedName>
</protein>
<reference evidence="2" key="1">
    <citation type="submission" date="2020-05" db="EMBL/GenBank/DDBJ databases">
        <authorList>
            <person name="Chiriac C."/>
            <person name="Salcher M."/>
            <person name="Ghai R."/>
            <person name="Kavagutti S V."/>
        </authorList>
    </citation>
    <scope>NUCLEOTIDE SEQUENCE</scope>
</reference>
<dbReference type="Pfam" id="PF17844">
    <property type="entry name" value="SCP_3"/>
    <property type="match status" value="1"/>
</dbReference>
<dbReference type="Gene3D" id="3.30.1050.40">
    <property type="match status" value="1"/>
</dbReference>